<feature type="region of interest" description="Disordered" evidence="1">
    <location>
        <begin position="1"/>
        <end position="28"/>
    </location>
</feature>
<dbReference type="SUPFAM" id="SSF52540">
    <property type="entry name" value="P-loop containing nucleoside triphosphate hydrolases"/>
    <property type="match status" value="1"/>
</dbReference>
<evidence type="ECO:0000256" key="1">
    <source>
        <dbReference type="SAM" id="MobiDB-lite"/>
    </source>
</evidence>
<sequence>MAAAGETVSRPAATISARTSRGHQRVSCTVSLRSPSAGVDAGPVETSLNHRSQVRAVGSAAACRGLSYRPVTVPHMCPPHDDQPGSQIGPIPTGFRDIDAALDGGLQPGSLTVIAGHTGSGVTALATHVATQLVTLGDGAANIHSLDCPVYRLDLRIRTITVPPADQSYDDNRRDLYGGRLRILGGHDRKPWDILRNLTLDLWTSKPRANLIVVDSLNMVGVVGDDLAFPRSPKTHSPVMIDFCRHLKGLALDENIAIIATTTFGVDARTGTEPDQWIQHLPAVGPAAVAADNVLLLYRPDRWDRRTPRAGEVDFVLAKGSFSPKLCTVGHQITRGKFIDFPIGPQPGTT</sequence>
<evidence type="ECO:0000313" key="4">
    <source>
        <dbReference type="Proteomes" id="UP001190336"/>
    </source>
</evidence>
<dbReference type="PANTHER" id="PTHR30153">
    <property type="entry name" value="REPLICATIVE DNA HELICASE DNAB"/>
    <property type="match status" value="1"/>
</dbReference>
<dbReference type="InterPro" id="IPR007694">
    <property type="entry name" value="DNA_helicase_DnaB-like_C"/>
</dbReference>
<keyword evidence="4" id="KW-1185">Reference proteome</keyword>
<dbReference type="EMBL" id="OY726394">
    <property type="protein sequence ID" value="CAJ1497761.1"/>
    <property type="molecule type" value="Genomic_DNA"/>
</dbReference>
<dbReference type="Pfam" id="PF03796">
    <property type="entry name" value="DnaB_C"/>
    <property type="match status" value="1"/>
</dbReference>
<dbReference type="RefSeq" id="WP_308476781.1">
    <property type="nucleotide sequence ID" value="NZ_OY726394.1"/>
</dbReference>
<gene>
    <name evidence="3" type="ORF">MU0083_001757</name>
</gene>
<dbReference type="InterPro" id="IPR027417">
    <property type="entry name" value="P-loop_NTPase"/>
</dbReference>
<feature type="domain" description="SF4 helicase" evidence="2">
    <location>
        <begin position="91"/>
        <end position="155"/>
    </location>
</feature>
<proteinExistence type="predicted"/>
<name>A0ABM9LEP3_9MYCO</name>
<accession>A0ABM9LEP3</accession>
<dbReference type="Proteomes" id="UP001190336">
    <property type="component" value="Chromosome"/>
</dbReference>
<evidence type="ECO:0000313" key="3">
    <source>
        <dbReference type="EMBL" id="CAJ1497761.1"/>
    </source>
</evidence>
<protein>
    <submittedName>
        <fullName evidence="3">DnaB-like helicase C-terminal domain-containing protein</fullName>
    </submittedName>
</protein>
<organism evidence="3 4">
    <name type="scientific">[Mycobacterium] kokjensenii</name>
    <dbReference type="NCBI Taxonomy" id="3064287"/>
    <lineage>
        <taxon>Bacteria</taxon>
        <taxon>Bacillati</taxon>
        <taxon>Actinomycetota</taxon>
        <taxon>Actinomycetes</taxon>
        <taxon>Mycobacteriales</taxon>
        <taxon>Mycobacteriaceae</taxon>
        <taxon>Mycolicibacter</taxon>
    </lineage>
</organism>
<dbReference type="PANTHER" id="PTHR30153:SF2">
    <property type="entry name" value="REPLICATIVE DNA HELICASE"/>
    <property type="match status" value="1"/>
</dbReference>
<evidence type="ECO:0000259" key="2">
    <source>
        <dbReference type="Pfam" id="PF03796"/>
    </source>
</evidence>
<dbReference type="Gene3D" id="3.40.50.300">
    <property type="entry name" value="P-loop containing nucleotide triphosphate hydrolases"/>
    <property type="match status" value="1"/>
</dbReference>
<reference evidence="3 4" key="1">
    <citation type="submission" date="2023-08" db="EMBL/GenBank/DDBJ databases">
        <authorList>
            <person name="Folkvardsen B D."/>
            <person name="Norman A."/>
        </authorList>
    </citation>
    <scope>NUCLEOTIDE SEQUENCE [LARGE SCALE GENOMIC DNA]</scope>
    <source>
        <strain evidence="3 4">Mu0083</strain>
    </source>
</reference>